<keyword evidence="6" id="KW-1185">Reference proteome</keyword>
<dbReference type="Gene3D" id="3.40.190.170">
    <property type="entry name" value="Bacterial extracellular solute-binding protein, family 7"/>
    <property type="match status" value="1"/>
</dbReference>
<reference evidence="5 6" key="1">
    <citation type="submission" date="2019-09" db="EMBL/GenBank/DDBJ databases">
        <title>Genome sequence of Roseospira marina, one of the more divergent members of the non-sulfur purple photosynthetic bacterial family, the Rhodospirillaceae.</title>
        <authorList>
            <person name="Meyer T."/>
            <person name="Kyndt J."/>
        </authorList>
    </citation>
    <scope>NUCLEOTIDE SEQUENCE [LARGE SCALE GENOMIC DNA]</scope>
    <source>
        <strain evidence="5 6">DSM 15113</strain>
    </source>
</reference>
<evidence type="ECO:0000313" key="6">
    <source>
        <dbReference type="Proteomes" id="UP000324065"/>
    </source>
</evidence>
<evidence type="ECO:0000313" key="5">
    <source>
        <dbReference type="EMBL" id="KAA5607164.1"/>
    </source>
</evidence>
<dbReference type="InterPro" id="IPR026289">
    <property type="entry name" value="SBP_TakP-like"/>
</dbReference>
<dbReference type="CDD" id="cd13604">
    <property type="entry name" value="PBP2_TRAP_ketoacid_lactate_like"/>
    <property type="match status" value="1"/>
</dbReference>
<dbReference type="GO" id="GO:0031317">
    <property type="term" value="C:tripartite ATP-independent periplasmic transporter complex"/>
    <property type="evidence" value="ECO:0007669"/>
    <property type="project" value="InterPro"/>
</dbReference>
<feature type="chain" id="PRO_5024323976" evidence="4">
    <location>
        <begin position="26"/>
        <end position="362"/>
    </location>
</feature>
<gene>
    <name evidence="5" type="ORF">F1188_03625</name>
</gene>
<proteinExistence type="predicted"/>
<feature type="signal peptide" evidence="4">
    <location>
        <begin position="1"/>
        <end position="25"/>
    </location>
</feature>
<dbReference type="PANTHER" id="PTHR33376">
    <property type="match status" value="1"/>
</dbReference>
<dbReference type="InterPro" id="IPR018389">
    <property type="entry name" value="DctP_fam"/>
</dbReference>
<accession>A0A5M6IFY2</accession>
<dbReference type="PANTHER" id="PTHR33376:SF5">
    <property type="entry name" value="EXTRACYTOPLASMIC SOLUTE RECEPTOR PROTEIN"/>
    <property type="match status" value="1"/>
</dbReference>
<dbReference type="OrthoDB" id="9780733at2"/>
<feature type="binding site" evidence="2">
    <location>
        <position position="177"/>
    </location>
    <ligand>
        <name>substrate</name>
    </ligand>
</feature>
<dbReference type="InterPro" id="IPR038404">
    <property type="entry name" value="TRAP_DctP_sf"/>
</dbReference>
<dbReference type="Gene3D" id="3.40.190.10">
    <property type="entry name" value="Periplasmic binding protein-like II"/>
    <property type="match status" value="1"/>
</dbReference>
<feature type="binding site" evidence="2">
    <location>
        <position position="156"/>
    </location>
    <ligand>
        <name>substrate</name>
    </ligand>
</feature>
<evidence type="ECO:0000256" key="1">
    <source>
        <dbReference type="ARBA" id="ARBA00022729"/>
    </source>
</evidence>
<dbReference type="Pfam" id="PF03480">
    <property type="entry name" value="DctP"/>
    <property type="match status" value="1"/>
</dbReference>
<dbReference type="AlphaFoldDB" id="A0A5M6IFY2"/>
<name>A0A5M6IFY2_9PROT</name>
<keyword evidence="1 4" id="KW-0732">Signal</keyword>
<dbReference type="Proteomes" id="UP000324065">
    <property type="component" value="Unassembled WGS sequence"/>
</dbReference>
<evidence type="ECO:0000256" key="2">
    <source>
        <dbReference type="PIRSR" id="PIRSR039026-1"/>
    </source>
</evidence>
<feature type="binding site" evidence="3">
    <location>
        <position position="215"/>
    </location>
    <ligand>
        <name>Na(+)</name>
        <dbReference type="ChEBI" id="CHEBI:29101"/>
    </ligand>
</feature>
<keyword evidence="3" id="KW-0479">Metal-binding</keyword>
<organism evidence="5 6">
    <name type="scientific">Roseospira marina</name>
    <dbReference type="NCBI Taxonomy" id="140057"/>
    <lineage>
        <taxon>Bacteria</taxon>
        <taxon>Pseudomonadati</taxon>
        <taxon>Pseudomonadota</taxon>
        <taxon>Alphaproteobacteria</taxon>
        <taxon>Rhodospirillales</taxon>
        <taxon>Rhodospirillaceae</taxon>
        <taxon>Roseospira</taxon>
    </lineage>
</organism>
<dbReference type="GO" id="GO:0055085">
    <property type="term" value="P:transmembrane transport"/>
    <property type="evidence" value="ECO:0007669"/>
    <property type="project" value="InterPro"/>
</dbReference>
<protein>
    <submittedName>
        <fullName evidence="5">TRAP transporter substrate-binding protein</fullName>
    </submittedName>
</protein>
<feature type="binding site" evidence="3">
    <location>
        <position position="240"/>
    </location>
    <ligand>
        <name>substrate</name>
    </ligand>
</feature>
<dbReference type="GO" id="GO:0046872">
    <property type="term" value="F:metal ion binding"/>
    <property type="evidence" value="ECO:0007669"/>
    <property type="project" value="UniProtKB-KW"/>
</dbReference>
<feature type="binding site" evidence="3">
    <location>
        <position position="214"/>
    </location>
    <ligand>
        <name>substrate</name>
    </ligand>
</feature>
<comment type="caution">
    <text evidence="5">The sequence shown here is derived from an EMBL/GenBank/DDBJ whole genome shotgun (WGS) entry which is preliminary data.</text>
</comment>
<sequence>MKTVTRFGGTAAVVAALATTTLSNAADAADRVRWQMAMSFPSTLKALADTAPWVAEQIHTMSGGTMTLQVFEPGKLVKGTEVFDAVSQGKIDSGYVWAGYEFGKLPVSPLFGGQPFGLTPWQMSAFMLEKGGQEMMEEIYAPHNIMPIFCGVVSAEAAGWFAFPLENLDQVNGLRIRFAGMGGQVLQKMGAEVTVLPAAELFEALEKGVIDATEFSMPTVDEQLGFYKVVKYYHLPGWHQQSTSQYLYVNLDKWNALDETQQGILRTACTAGVAKSMARAEGLQGAVLNKFTDELGVEAITLPDEILRELKEKTDEVMAEYSEKDADFARVWGAMTAFQDENRQWAEKGYVQPGWMSDAQGD</sequence>
<evidence type="ECO:0000256" key="4">
    <source>
        <dbReference type="SAM" id="SignalP"/>
    </source>
</evidence>
<dbReference type="EMBL" id="VWPJ01000002">
    <property type="protein sequence ID" value="KAA5607164.1"/>
    <property type="molecule type" value="Genomic_DNA"/>
</dbReference>
<evidence type="ECO:0000256" key="3">
    <source>
        <dbReference type="PIRSR" id="PIRSR039026-2"/>
    </source>
</evidence>
<dbReference type="PIRSF" id="PIRSF039026">
    <property type="entry name" value="SiaP"/>
    <property type="match status" value="1"/>
</dbReference>